<sequence>MTLLVMQVSILVSHLNKSPNHVFGWMSIDVRVEVSICGSLKVSVDGYKLLSINVAHLSLWIIHSNHAGMSIRSDRARAGARSLHSDRALPKRQYDISPAFSSTLRCYLPKTVANSFHDSPPF</sequence>
<dbReference type="Proteomes" id="UP000712600">
    <property type="component" value="Unassembled WGS sequence"/>
</dbReference>
<reference evidence="1" key="1">
    <citation type="submission" date="2019-12" db="EMBL/GenBank/DDBJ databases">
        <title>Genome sequencing and annotation of Brassica cretica.</title>
        <authorList>
            <person name="Studholme D.J."/>
            <person name="Sarris P."/>
        </authorList>
    </citation>
    <scope>NUCLEOTIDE SEQUENCE</scope>
    <source>
        <strain evidence="1">PFS-109/04</strain>
        <tissue evidence="1">Leaf</tissue>
    </source>
</reference>
<gene>
    <name evidence="1" type="ORF">F2Q69_00013095</name>
</gene>
<evidence type="ECO:0000313" key="2">
    <source>
        <dbReference type="Proteomes" id="UP000712600"/>
    </source>
</evidence>
<dbReference type="EMBL" id="QGKX02000996">
    <property type="protein sequence ID" value="KAF3559156.1"/>
    <property type="molecule type" value="Genomic_DNA"/>
</dbReference>
<evidence type="ECO:0000313" key="1">
    <source>
        <dbReference type="EMBL" id="KAF3559156.1"/>
    </source>
</evidence>
<name>A0A8S9R1C5_BRACR</name>
<protein>
    <submittedName>
        <fullName evidence="1">Uncharacterized protein</fullName>
    </submittedName>
</protein>
<proteinExistence type="predicted"/>
<accession>A0A8S9R1C5</accession>
<organism evidence="1 2">
    <name type="scientific">Brassica cretica</name>
    <name type="common">Mustard</name>
    <dbReference type="NCBI Taxonomy" id="69181"/>
    <lineage>
        <taxon>Eukaryota</taxon>
        <taxon>Viridiplantae</taxon>
        <taxon>Streptophyta</taxon>
        <taxon>Embryophyta</taxon>
        <taxon>Tracheophyta</taxon>
        <taxon>Spermatophyta</taxon>
        <taxon>Magnoliopsida</taxon>
        <taxon>eudicotyledons</taxon>
        <taxon>Gunneridae</taxon>
        <taxon>Pentapetalae</taxon>
        <taxon>rosids</taxon>
        <taxon>malvids</taxon>
        <taxon>Brassicales</taxon>
        <taxon>Brassicaceae</taxon>
        <taxon>Brassiceae</taxon>
        <taxon>Brassica</taxon>
    </lineage>
</organism>
<dbReference type="AlphaFoldDB" id="A0A8S9R1C5"/>
<comment type="caution">
    <text evidence="1">The sequence shown here is derived from an EMBL/GenBank/DDBJ whole genome shotgun (WGS) entry which is preliminary data.</text>
</comment>